<evidence type="ECO:0000256" key="4">
    <source>
        <dbReference type="SAM" id="SignalP"/>
    </source>
</evidence>
<dbReference type="SUPFAM" id="SSF53822">
    <property type="entry name" value="Periplasmic binding protein-like I"/>
    <property type="match status" value="1"/>
</dbReference>
<dbReference type="KEGG" id="xdi:EZH22_29065"/>
<feature type="signal peptide" evidence="4">
    <location>
        <begin position="1"/>
        <end position="25"/>
    </location>
</feature>
<keyword evidence="7" id="KW-1185">Reference proteome</keyword>
<evidence type="ECO:0000259" key="5">
    <source>
        <dbReference type="Pfam" id="PF13458"/>
    </source>
</evidence>
<organism evidence="6 7">
    <name type="scientific">Xanthobacter dioxanivorans</name>
    <dbReference type="NCBI Taxonomy" id="2528964"/>
    <lineage>
        <taxon>Bacteria</taxon>
        <taxon>Pseudomonadati</taxon>
        <taxon>Pseudomonadota</taxon>
        <taxon>Alphaproteobacteria</taxon>
        <taxon>Hyphomicrobiales</taxon>
        <taxon>Xanthobacteraceae</taxon>
        <taxon>Xanthobacter</taxon>
    </lineage>
</organism>
<name>A0A974SHZ9_9HYPH</name>
<accession>A0A974SHZ9</accession>
<sequence>MRFRQCLRASLILAASTLLGQGARAAESIRVPMITPLTGSIAVLGQDSKKAAEIAQETINAAGGIGGRPLTLEIVDTQGRPEIARREMERLTREGRAPVVLACDISAGTSGAAQFAESAQVPLLNGSAVSADILARGYKWYFSHQISSDDEATTAFAYMQTITGAKPLADRRIALLYEDSPRGAGTGERLRKLMDAKGINVVSETTYNRADRNLLPVMRKVQDSTPELVVWIGYTEDVVAGLKAARQLDFKPFVLGIGGGLGDPRLPELVDAAVIDQLRVANVDYFNPDIKRAAAFREAYVKKFASEPSSYAGTCYGAIMTLKVALEAALKTSPDLTPASVRDALRTLDIPGDDTITPFRFIRFDPANGRNLGAEELVAAWVDGKRKVTVFPAGIAVGKPVMLP</sequence>
<dbReference type="Pfam" id="PF13458">
    <property type="entry name" value="Peripla_BP_6"/>
    <property type="match status" value="1"/>
</dbReference>
<keyword evidence="3" id="KW-0813">Transport</keyword>
<dbReference type="AlphaFoldDB" id="A0A974SHZ9"/>
<comment type="similarity">
    <text evidence="1">Belongs to the leucine-binding protein family.</text>
</comment>
<evidence type="ECO:0000313" key="6">
    <source>
        <dbReference type="EMBL" id="QRG06851.1"/>
    </source>
</evidence>
<evidence type="ECO:0000256" key="1">
    <source>
        <dbReference type="ARBA" id="ARBA00010062"/>
    </source>
</evidence>
<keyword evidence="2 4" id="KW-0732">Signal</keyword>
<dbReference type="InterPro" id="IPR051010">
    <property type="entry name" value="BCAA_transport"/>
</dbReference>
<evidence type="ECO:0000256" key="3">
    <source>
        <dbReference type="ARBA" id="ARBA00022970"/>
    </source>
</evidence>
<feature type="chain" id="PRO_5037814107" evidence="4">
    <location>
        <begin position="26"/>
        <end position="404"/>
    </location>
</feature>
<dbReference type="Gene3D" id="3.40.50.2300">
    <property type="match status" value="2"/>
</dbReference>
<dbReference type="EMBL" id="CP063362">
    <property type="protein sequence ID" value="QRG06851.1"/>
    <property type="molecule type" value="Genomic_DNA"/>
</dbReference>
<dbReference type="CDD" id="cd06340">
    <property type="entry name" value="PBP1_ABC_ligand_binding-like"/>
    <property type="match status" value="1"/>
</dbReference>
<dbReference type="InterPro" id="IPR028081">
    <property type="entry name" value="Leu-bd"/>
</dbReference>
<evidence type="ECO:0000313" key="7">
    <source>
        <dbReference type="Proteomes" id="UP000596427"/>
    </source>
</evidence>
<dbReference type="Proteomes" id="UP000596427">
    <property type="component" value="Chromosome"/>
</dbReference>
<reference evidence="6 7" key="1">
    <citation type="submission" date="2020-10" db="EMBL/GenBank/DDBJ databases">
        <title>Degradation of 1,4-Dioxane by Xanthobacter sp. YN2, via a Novel Group-2 Soluble Di-Iron Monooxygenase.</title>
        <authorList>
            <person name="Ma F."/>
            <person name="Wang Y."/>
            <person name="Yang J."/>
            <person name="Guo H."/>
            <person name="Su D."/>
            <person name="Yu L."/>
        </authorList>
    </citation>
    <scope>NUCLEOTIDE SEQUENCE [LARGE SCALE GENOMIC DNA]</scope>
    <source>
        <strain evidence="6 7">YN2</strain>
    </source>
</reference>
<protein>
    <submittedName>
        <fullName evidence="6">ABC transporter substrate-binding protein</fullName>
    </submittedName>
</protein>
<dbReference type="PANTHER" id="PTHR30483:SF6">
    <property type="entry name" value="PERIPLASMIC BINDING PROTEIN OF ABC TRANSPORTER FOR NATURAL AMINO ACIDS"/>
    <property type="match status" value="1"/>
</dbReference>
<proteinExistence type="inferred from homology"/>
<dbReference type="GO" id="GO:0006865">
    <property type="term" value="P:amino acid transport"/>
    <property type="evidence" value="ECO:0007669"/>
    <property type="project" value="UniProtKB-KW"/>
</dbReference>
<dbReference type="RefSeq" id="WP_203193765.1">
    <property type="nucleotide sequence ID" value="NZ_CP063362.1"/>
</dbReference>
<feature type="domain" description="Leucine-binding protein" evidence="5">
    <location>
        <begin position="28"/>
        <end position="370"/>
    </location>
</feature>
<dbReference type="PANTHER" id="PTHR30483">
    <property type="entry name" value="LEUCINE-SPECIFIC-BINDING PROTEIN"/>
    <property type="match status" value="1"/>
</dbReference>
<keyword evidence="3" id="KW-0029">Amino-acid transport</keyword>
<gene>
    <name evidence="6" type="ORF">EZH22_29065</name>
</gene>
<evidence type="ECO:0000256" key="2">
    <source>
        <dbReference type="ARBA" id="ARBA00022729"/>
    </source>
</evidence>
<dbReference type="InterPro" id="IPR028082">
    <property type="entry name" value="Peripla_BP_I"/>
</dbReference>